<feature type="transmembrane region" description="Helical" evidence="6">
    <location>
        <begin position="179"/>
        <end position="198"/>
    </location>
</feature>
<feature type="transmembrane region" description="Helical" evidence="6">
    <location>
        <begin position="95"/>
        <end position="113"/>
    </location>
</feature>
<dbReference type="PANTHER" id="PTHR31310:SF7">
    <property type="entry name" value="PA-PHOSPHATASE RELATED-FAMILY PROTEIN DDB_G0268928"/>
    <property type="match status" value="1"/>
</dbReference>
<feature type="region of interest" description="Disordered" evidence="5">
    <location>
        <begin position="263"/>
        <end position="330"/>
    </location>
</feature>
<evidence type="ECO:0000256" key="6">
    <source>
        <dbReference type="SAM" id="Phobius"/>
    </source>
</evidence>
<protein>
    <submittedName>
        <fullName evidence="8">Phosphatase PAP2 family protein</fullName>
    </submittedName>
</protein>
<feature type="compositionally biased region" description="Basic and acidic residues" evidence="5">
    <location>
        <begin position="263"/>
        <end position="286"/>
    </location>
</feature>
<dbReference type="EMBL" id="JBEZFP010000039">
    <property type="protein sequence ID" value="MEU8135251.1"/>
    <property type="molecule type" value="Genomic_DNA"/>
</dbReference>
<dbReference type="InterPro" id="IPR052185">
    <property type="entry name" value="IPC_Synthase-Related"/>
</dbReference>
<gene>
    <name evidence="8" type="ORF">AB0C36_17235</name>
</gene>
<evidence type="ECO:0000256" key="1">
    <source>
        <dbReference type="ARBA" id="ARBA00004141"/>
    </source>
</evidence>
<dbReference type="PANTHER" id="PTHR31310">
    <property type="match status" value="1"/>
</dbReference>
<keyword evidence="2 6" id="KW-0812">Transmembrane</keyword>
<evidence type="ECO:0000313" key="9">
    <source>
        <dbReference type="Proteomes" id="UP001551482"/>
    </source>
</evidence>
<evidence type="ECO:0000313" key="8">
    <source>
        <dbReference type="EMBL" id="MEU8135251.1"/>
    </source>
</evidence>
<reference evidence="8 9" key="1">
    <citation type="submission" date="2024-06" db="EMBL/GenBank/DDBJ databases">
        <title>The Natural Products Discovery Center: Release of the First 8490 Sequenced Strains for Exploring Actinobacteria Biosynthetic Diversity.</title>
        <authorList>
            <person name="Kalkreuter E."/>
            <person name="Kautsar S.A."/>
            <person name="Yang D."/>
            <person name="Bader C.D."/>
            <person name="Teijaro C.N."/>
            <person name="Fluegel L."/>
            <person name="Davis C.M."/>
            <person name="Simpson J.R."/>
            <person name="Lauterbach L."/>
            <person name="Steele A.D."/>
            <person name="Gui C."/>
            <person name="Meng S."/>
            <person name="Li G."/>
            <person name="Viehrig K."/>
            <person name="Ye F."/>
            <person name="Su P."/>
            <person name="Kiefer A.F."/>
            <person name="Nichols A."/>
            <person name="Cepeda A.J."/>
            <person name="Yan W."/>
            <person name="Fan B."/>
            <person name="Jiang Y."/>
            <person name="Adhikari A."/>
            <person name="Zheng C.-J."/>
            <person name="Schuster L."/>
            <person name="Cowan T.M."/>
            <person name="Smanski M.J."/>
            <person name="Chevrette M.G."/>
            <person name="De Carvalho L.P.S."/>
            <person name="Shen B."/>
        </authorList>
    </citation>
    <scope>NUCLEOTIDE SEQUENCE [LARGE SCALE GENOMIC DNA]</scope>
    <source>
        <strain evidence="8 9">NPDC048946</strain>
    </source>
</reference>
<dbReference type="Proteomes" id="UP001551482">
    <property type="component" value="Unassembled WGS sequence"/>
</dbReference>
<feature type="transmembrane region" description="Helical" evidence="6">
    <location>
        <begin position="205"/>
        <end position="223"/>
    </location>
</feature>
<sequence>MGPASAAGEPTPLYVRVRTYLRTPRRPRFVVELALVALSYWVYSLIRNAVPNRESLAVERAWQLLDFEKSLHIDVEYAINHAADKVTWLIVGMNYYYATLHFIVTIGVLVWLFRWHPGRYRAVRTVLFVTTGLALFGYFFYALAPPRLLPGAGYIDTVLVHNTWGSMSSGNMKSVSNQFAAMPSMHIGWSTWCAVAIWKFAMPMWVRVLGVLYPLMTLVVIMATGNHFILDAVGGWITLAAGFAVQRLVNGCSAYQFPRYTPDDPRYEEHGGDRHGDADGDHDGRGDGGPSGRDAAHASGRSPAEGAKSPRGPDNSSGSQREPAASFPSP</sequence>
<evidence type="ECO:0000256" key="3">
    <source>
        <dbReference type="ARBA" id="ARBA00022989"/>
    </source>
</evidence>
<keyword evidence="9" id="KW-1185">Reference proteome</keyword>
<keyword evidence="3 6" id="KW-1133">Transmembrane helix</keyword>
<feature type="transmembrane region" description="Helical" evidence="6">
    <location>
        <begin position="29"/>
        <end position="46"/>
    </location>
</feature>
<feature type="domain" description="Inositolphosphotransferase Aur1/Ipt1" evidence="7">
    <location>
        <begin position="63"/>
        <end position="244"/>
    </location>
</feature>
<evidence type="ECO:0000256" key="4">
    <source>
        <dbReference type="ARBA" id="ARBA00023136"/>
    </source>
</evidence>
<proteinExistence type="predicted"/>
<name>A0ABV3DHM7_9ACTN</name>
<evidence type="ECO:0000256" key="5">
    <source>
        <dbReference type="SAM" id="MobiDB-lite"/>
    </source>
</evidence>
<comment type="subcellular location">
    <subcellularLocation>
        <location evidence="1">Membrane</location>
        <topology evidence="1">Multi-pass membrane protein</topology>
    </subcellularLocation>
</comment>
<dbReference type="Pfam" id="PF14378">
    <property type="entry name" value="PAP2_3"/>
    <property type="match status" value="1"/>
</dbReference>
<dbReference type="CDD" id="cd03386">
    <property type="entry name" value="PAP2_Aur1_like"/>
    <property type="match status" value="1"/>
</dbReference>
<comment type="caution">
    <text evidence="8">The sequence shown here is derived from an EMBL/GenBank/DDBJ whole genome shotgun (WGS) entry which is preliminary data.</text>
</comment>
<accession>A0ABV3DHM7</accession>
<keyword evidence="4 6" id="KW-0472">Membrane</keyword>
<evidence type="ECO:0000259" key="7">
    <source>
        <dbReference type="Pfam" id="PF14378"/>
    </source>
</evidence>
<feature type="transmembrane region" description="Helical" evidence="6">
    <location>
        <begin position="125"/>
        <end position="144"/>
    </location>
</feature>
<organism evidence="8 9">
    <name type="scientific">Streptodolium elevatio</name>
    <dbReference type="NCBI Taxonomy" id="3157996"/>
    <lineage>
        <taxon>Bacteria</taxon>
        <taxon>Bacillati</taxon>
        <taxon>Actinomycetota</taxon>
        <taxon>Actinomycetes</taxon>
        <taxon>Kitasatosporales</taxon>
        <taxon>Streptomycetaceae</taxon>
        <taxon>Streptodolium</taxon>
    </lineage>
</organism>
<evidence type="ECO:0000256" key="2">
    <source>
        <dbReference type="ARBA" id="ARBA00022692"/>
    </source>
</evidence>
<dbReference type="InterPro" id="IPR026841">
    <property type="entry name" value="Aur1/Ipt1"/>
</dbReference>